<dbReference type="Proteomes" id="UP001500523">
    <property type="component" value="Unassembled WGS sequence"/>
</dbReference>
<comment type="caution">
    <text evidence="2">The sequence shown here is derived from an EMBL/GenBank/DDBJ whole genome shotgun (WGS) entry which is preliminary data.</text>
</comment>
<accession>A0ABP7D8N3</accession>
<feature type="chain" id="PRO_5047323442" evidence="1">
    <location>
        <begin position="22"/>
        <end position="122"/>
    </location>
</feature>
<keyword evidence="1" id="KW-0732">Signal</keyword>
<organism evidence="2 3">
    <name type="scientific">Sphingomonas cynarae</name>
    <dbReference type="NCBI Taxonomy" id="930197"/>
    <lineage>
        <taxon>Bacteria</taxon>
        <taxon>Pseudomonadati</taxon>
        <taxon>Pseudomonadota</taxon>
        <taxon>Alphaproteobacteria</taxon>
        <taxon>Sphingomonadales</taxon>
        <taxon>Sphingomonadaceae</taxon>
        <taxon>Sphingomonas</taxon>
    </lineage>
</organism>
<gene>
    <name evidence="2" type="ORF">GCM10022268_09950</name>
</gene>
<protein>
    <submittedName>
        <fullName evidence="2">Uncharacterized protein</fullName>
    </submittedName>
</protein>
<evidence type="ECO:0000313" key="2">
    <source>
        <dbReference type="EMBL" id="GAA3702171.1"/>
    </source>
</evidence>
<proteinExistence type="predicted"/>
<evidence type="ECO:0000313" key="3">
    <source>
        <dbReference type="Proteomes" id="UP001500523"/>
    </source>
</evidence>
<dbReference type="EMBL" id="BAABBF010000002">
    <property type="protein sequence ID" value="GAA3702171.1"/>
    <property type="molecule type" value="Genomic_DNA"/>
</dbReference>
<reference evidence="3" key="1">
    <citation type="journal article" date="2019" name="Int. J. Syst. Evol. Microbiol.">
        <title>The Global Catalogue of Microorganisms (GCM) 10K type strain sequencing project: providing services to taxonomists for standard genome sequencing and annotation.</title>
        <authorList>
            <consortium name="The Broad Institute Genomics Platform"/>
            <consortium name="The Broad Institute Genome Sequencing Center for Infectious Disease"/>
            <person name="Wu L."/>
            <person name="Ma J."/>
        </authorList>
    </citation>
    <scope>NUCLEOTIDE SEQUENCE [LARGE SCALE GENOMIC DNA]</scope>
    <source>
        <strain evidence="3">JCM 17498</strain>
    </source>
</reference>
<evidence type="ECO:0000256" key="1">
    <source>
        <dbReference type="SAM" id="SignalP"/>
    </source>
</evidence>
<name>A0ABP7D8N3_9SPHN</name>
<feature type="signal peptide" evidence="1">
    <location>
        <begin position="1"/>
        <end position="21"/>
    </location>
</feature>
<sequence>MMRLYPILAVVTLVVAAPANAAMTVHQFVTRANDLRAQGFAAMLSPDFAVLKEEARQAKSQLKAENARRVAARKPPIACVPDGESIGIEEMLDGLQALPAAYHKRPLKDGYARVVAQRFPCQ</sequence>
<dbReference type="RefSeq" id="WP_344692280.1">
    <property type="nucleotide sequence ID" value="NZ_BAABBF010000002.1"/>
</dbReference>
<keyword evidence="3" id="KW-1185">Reference proteome</keyword>